<sequence length="145" mass="15804">MQTGHTLEAVPRTPRLSRAPMRTGRTLAPTNEAHPCANQRAPRSNREGAARRCFTLVRLSERELHEILEPTHLSAAPNERAKLAKTDTRRFKRAPALARPETNVHSPVTTPTSETIGSKGTTSEGALVRLGGTIEPPPYRASGIN</sequence>
<feature type="compositionally biased region" description="Basic and acidic residues" evidence="1">
    <location>
        <begin position="79"/>
        <end position="89"/>
    </location>
</feature>
<dbReference type="EMBL" id="CAWUPB010001194">
    <property type="protein sequence ID" value="CAK7352216.1"/>
    <property type="molecule type" value="Genomic_DNA"/>
</dbReference>
<gene>
    <name evidence="2" type="ORF">DCAF_LOCUS24111</name>
</gene>
<reference evidence="2 3" key="1">
    <citation type="submission" date="2024-01" db="EMBL/GenBank/DDBJ databases">
        <authorList>
            <person name="Waweru B."/>
        </authorList>
    </citation>
    <scope>NUCLEOTIDE SEQUENCE [LARGE SCALE GENOMIC DNA]</scope>
</reference>
<evidence type="ECO:0000256" key="1">
    <source>
        <dbReference type="SAM" id="MobiDB-lite"/>
    </source>
</evidence>
<dbReference type="AlphaFoldDB" id="A0AAV1SJ16"/>
<keyword evidence="3" id="KW-1185">Reference proteome</keyword>
<organism evidence="2 3">
    <name type="scientific">Dovyalis caffra</name>
    <dbReference type="NCBI Taxonomy" id="77055"/>
    <lineage>
        <taxon>Eukaryota</taxon>
        <taxon>Viridiplantae</taxon>
        <taxon>Streptophyta</taxon>
        <taxon>Embryophyta</taxon>
        <taxon>Tracheophyta</taxon>
        <taxon>Spermatophyta</taxon>
        <taxon>Magnoliopsida</taxon>
        <taxon>eudicotyledons</taxon>
        <taxon>Gunneridae</taxon>
        <taxon>Pentapetalae</taxon>
        <taxon>rosids</taxon>
        <taxon>fabids</taxon>
        <taxon>Malpighiales</taxon>
        <taxon>Salicaceae</taxon>
        <taxon>Flacourtieae</taxon>
        <taxon>Dovyalis</taxon>
    </lineage>
</organism>
<evidence type="ECO:0000313" key="3">
    <source>
        <dbReference type="Proteomes" id="UP001314170"/>
    </source>
</evidence>
<name>A0AAV1SJ16_9ROSI</name>
<dbReference type="Proteomes" id="UP001314170">
    <property type="component" value="Unassembled WGS sequence"/>
</dbReference>
<evidence type="ECO:0000313" key="2">
    <source>
        <dbReference type="EMBL" id="CAK7352216.1"/>
    </source>
</evidence>
<protein>
    <submittedName>
        <fullName evidence="2">Uncharacterized protein</fullName>
    </submittedName>
</protein>
<feature type="region of interest" description="Disordered" evidence="1">
    <location>
        <begin position="1"/>
        <end position="48"/>
    </location>
</feature>
<comment type="caution">
    <text evidence="2">The sequence shown here is derived from an EMBL/GenBank/DDBJ whole genome shotgun (WGS) entry which is preliminary data.</text>
</comment>
<proteinExistence type="predicted"/>
<feature type="compositionally biased region" description="Polar residues" evidence="1">
    <location>
        <begin position="103"/>
        <end position="124"/>
    </location>
</feature>
<accession>A0AAV1SJ16</accession>
<feature type="region of interest" description="Disordered" evidence="1">
    <location>
        <begin position="77"/>
        <end position="145"/>
    </location>
</feature>